<proteinExistence type="predicted"/>
<name>A0A552UVQ2_9FLAO</name>
<dbReference type="Gene3D" id="3.90.1140.10">
    <property type="entry name" value="Cyclic phosphodiesterase"/>
    <property type="match status" value="1"/>
</dbReference>
<sequence length="211" mass="24176">MAKRSNNTNQISLFPETVYEYHILLSPSDTIKEEVDALKQTLHEMVGIAERDRKSIAHITLLKTEGYESMDMKAMIKNAVAGEKKFTVKLNGHSHFEHGAERTFYLQVEDPEPIANLVDLIRNPTKKRQPKIVNRQTSIIDRPVRPKPKKPSMIPHVTIARNIAAADFERIEDFTPFEDYQAEWLCDRITIRRRVAGTDKHFSPAGEVKLG</sequence>
<keyword evidence="2" id="KW-1185">Reference proteome</keyword>
<dbReference type="EMBL" id="VJVZ01000013">
    <property type="protein sequence ID" value="TRW22302.1"/>
    <property type="molecule type" value="Genomic_DNA"/>
</dbReference>
<dbReference type="InterPro" id="IPR009097">
    <property type="entry name" value="Cyclic_Pdiesterase"/>
</dbReference>
<dbReference type="RefSeq" id="WP_143374719.1">
    <property type="nucleotide sequence ID" value="NZ_VJVZ01000013.1"/>
</dbReference>
<gene>
    <name evidence="1" type="ORF">FMM05_17505</name>
</gene>
<accession>A0A552UVQ2</accession>
<reference evidence="1 2" key="1">
    <citation type="submission" date="2019-07" db="EMBL/GenBank/DDBJ databases">
        <title>Flavobacterium sp. nov., isolated from glacier ice.</title>
        <authorList>
            <person name="Liu Q."/>
            <person name="Xin Y.-H."/>
        </authorList>
    </citation>
    <scope>NUCLEOTIDE SEQUENCE [LARGE SCALE GENOMIC DNA]</scope>
    <source>
        <strain evidence="1 2">ZT4R6</strain>
    </source>
</reference>
<dbReference type="OrthoDB" id="1351981at2"/>
<dbReference type="SUPFAM" id="SSF55144">
    <property type="entry name" value="LigT-like"/>
    <property type="match status" value="1"/>
</dbReference>
<dbReference type="AlphaFoldDB" id="A0A552UVQ2"/>
<dbReference type="Pfam" id="PF13563">
    <property type="entry name" value="2_5_RNA_ligase2"/>
    <property type="match status" value="1"/>
</dbReference>
<dbReference type="GO" id="GO:0016874">
    <property type="term" value="F:ligase activity"/>
    <property type="evidence" value="ECO:0007669"/>
    <property type="project" value="UniProtKB-KW"/>
</dbReference>
<dbReference type="Proteomes" id="UP000320643">
    <property type="component" value="Unassembled WGS sequence"/>
</dbReference>
<comment type="caution">
    <text evidence="1">The sequence shown here is derived from an EMBL/GenBank/DDBJ whole genome shotgun (WGS) entry which is preliminary data.</text>
</comment>
<keyword evidence="1" id="KW-0436">Ligase</keyword>
<protein>
    <submittedName>
        <fullName evidence="1">2'-5' RNA ligase family protein</fullName>
    </submittedName>
</protein>
<evidence type="ECO:0000313" key="1">
    <source>
        <dbReference type="EMBL" id="TRW22302.1"/>
    </source>
</evidence>
<organism evidence="1 2">
    <name type="scientific">Flavobacterium zepuense</name>
    <dbReference type="NCBI Taxonomy" id="2593302"/>
    <lineage>
        <taxon>Bacteria</taxon>
        <taxon>Pseudomonadati</taxon>
        <taxon>Bacteroidota</taxon>
        <taxon>Flavobacteriia</taxon>
        <taxon>Flavobacteriales</taxon>
        <taxon>Flavobacteriaceae</taxon>
        <taxon>Flavobacterium</taxon>
    </lineage>
</organism>
<evidence type="ECO:0000313" key="2">
    <source>
        <dbReference type="Proteomes" id="UP000320643"/>
    </source>
</evidence>